<dbReference type="RefSeq" id="WP_202657656.1">
    <property type="nucleotide sequence ID" value="NZ_JAESVP010000001.1"/>
</dbReference>
<keyword evidence="4 6" id="KW-1133">Transmembrane helix</keyword>
<dbReference type="PANTHER" id="PTHR30086:SF20">
    <property type="entry name" value="ARGININE EXPORTER PROTEIN ARGO-RELATED"/>
    <property type="match status" value="1"/>
</dbReference>
<organism evidence="7 8">
    <name type="scientific">Fuscibacter oryzae</name>
    <dbReference type="NCBI Taxonomy" id="2803939"/>
    <lineage>
        <taxon>Bacteria</taxon>
        <taxon>Pseudomonadati</taxon>
        <taxon>Pseudomonadota</taxon>
        <taxon>Alphaproteobacteria</taxon>
        <taxon>Rhodobacterales</taxon>
        <taxon>Paracoccaceae</taxon>
        <taxon>Fuscibacter</taxon>
    </lineage>
</organism>
<evidence type="ECO:0000256" key="4">
    <source>
        <dbReference type="ARBA" id="ARBA00022989"/>
    </source>
</evidence>
<name>A0A8J7MNA1_9RHOB</name>
<evidence type="ECO:0000313" key="8">
    <source>
        <dbReference type="Proteomes" id="UP000619033"/>
    </source>
</evidence>
<dbReference type="Pfam" id="PF01810">
    <property type="entry name" value="LysE"/>
    <property type="match status" value="1"/>
</dbReference>
<evidence type="ECO:0000256" key="3">
    <source>
        <dbReference type="ARBA" id="ARBA00022692"/>
    </source>
</evidence>
<dbReference type="PANTHER" id="PTHR30086">
    <property type="entry name" value="ARGININE EXPORTER PROTEIN ARGO"/>
    <property type="match status" value="1"/>
</dbReference>
<gene>
    <name evidence="7" type="ORF">JI744_01770</name>
</gene>
<feature type="transmembrane region" description="Helical" evidence="6">
    <location>
        <begin position="187"/>
        <end position="206"/>
    </location>
</feature>
<evidence type="ECO:0000256" key="1">
    <source>
        <dbReference type="ARBA" id="ARBA00004651"/>
    </source>
</evidence>
<feature type="transmembrane region" description="Helical" evidence="6">
    <location>
        <begin position="47"/>
        <end position="71"/>
    </location>
</feature>
<feature type="transmembrane region" description="Helical" evidence="6">
    <location>
        <begin position="149"/>
        <end position="175"/>
    </location>
</feature>
<sequence>MWDHIAFLTADQFLTFLIGGLVVNLAPGQDIVFATACGVQGGPRAGVVAGLGVGVGVFWHIALAALGLSALVAAHPAALSAIRYAGAAYLLWIAVKSWRAGDLPEGQGTPSLTRAFLRGILSNVLNPKPILFFLAFLPQFVVPGANLPVWQQIVILGGIFAFNGTWTTVVFGALAGYAGNAIGARMVFVNKLAAVLFAGLAARLILTR</sequence>
<feature type="transmembrane region" description="Helical" evidence="6">
    <location>
        <begin position="115"/>
        <end position="137"/>
    </location>
</feature>
<dbReference type="EMBL" id="JAESVP010000001">
    <property type="protein sequence ID" value="MBL4926823.1"/>
    <property type="molecule type" value="Genomic_DNA"/>
</dbReference>
<feature type="transmembrane region" description="Helical" evidence="6">
    <location>
        <begin position="77"/>
        <end position="95"/>
    </location>
</feature>
<evidence type="ECO:0000256" key="2">
    <source>
        <dbReference type="ARBA" id="ARBA00022475"/>
    </source>
</evidence>
<reference evidence="7" key="1">
    <citation type="submission" date="2021-01" db="EMBL/GenBank/DDBJ databases">
        <title>Genome seq and assembly of Tabrizicola sp. KVB23.</title>
        <authorList>
            <person name="Chhetri G."/>
        </authorList>
    </citation>
    <scope>NUCLEOTIDE SEQUENCE</scope>
    <source>
        <strain evidence="7">KVB23</strain>
    </source>
</reference>
<dbReference type="AlphaFoldDB" id="A0A8J7MNA1"/>
<dbReference type="GO" id="GO:0015171">
    <property type="term" value="F:amino acid transmembrane transporter activity"/>
    <property type="evidence" value="ECO:0007669"/>
    <property type="project" value="TreeGrafter"/>
</dbReference>
<comment type="subcellular location">
    <subcellularLocation>
        <location evidence="1">Cell membrane</location>
        <topology evidence="1">Multi-pass membrane protein</topology>
    </subcellularLocation>
</comment>
<accession>A0A8J7MNA1</accession>
<proteinExistence type="predicted"/>
<dbReference type="InterPro" id="IPR001123">
    <property type="entry name" value="LeuE-type"/>
</dbReference>
<dbReference type="Proteomes" id="UP000619033">
    <property type="component" value="Unassembled WGS sequence"/>
</dbReference>
<dbReference type="GO" id="GO:0005886">
    <property type="term" value="C:plasma membrane"/>
    <property type="evidence" value="ECO:0007669"/>
    <property type="project" value="UniProtKB-SubCell"/>
</dbReference>
<protein>
    <submittedName>
        <fullName evidence="7">LysE family translocator</fullName>
    </submittedName>
</protein>
<evidence type="ECO:0000256" key="6">
    <source>
        <dbReference type="SAM" id="Phobius"/>
    </source>
</evidence>
<keyword evidence="2" id="KW-1003">Cell membrane</keyword>
<feature type="transmembrane region" description="Helical" evidence="6">
    <location>
        <begin position="6"/>
        <end position="26"/>
    </location>
</feature>
<keyword evidence="8" id="KW-1185">Reference proteome</keyword>
<keyword evidence="5 6" id="KW-0472">Membrane</keyword>
<comment type="caution">
    <text evidence="7">The sequence shown here is derived from an EMBL/GenBank/DDBJ whole genome shotgun (WGS) entry which is preliminary data.</text>
</comment>
<evidence type="ECO:0000256" key="5">
    <source>
        <dbReference type="ARBA" id="ARBA00023136"/>
    </source>
</evidence>
<evidence type="ECO:0000313" key="7">
    <source>
        <dbReference type="EMBL" id="MBL4926823.1"/>
    </source>
</evidence>
<keyword evidence="3 6" id="KW-0812">Transmembrane</keyword>